<dbReference type="PANTHER" id="PTHR11527">
    <property type="entry name" value="HEAT-SHOCK PROTEIN 20 FAMILY MEMBER"/>
    <property type="match status" value="1"/>
</dbReference>
<dbReference type="CDD" id="cd06464">
    <property type="entry name" value="ACD_sHsps-like"/>
    <property type="match status" value="1"/>
</dbReference>
<evidence type="ECO:0000313" key="6">
    <source>
        <dbReference type="Proteomes" id="UP000630528"/>
    </source>
</evidence>
<evidence type="ECO:0000256" key="2">
    <source>
        <dbReference type="RuleBase" id="RU003616"/>
    </source>
</evidence>
<dbReference type="EMBL" id="JAEPWM010000001">
    <property type="protein sequence ID" value="MBK6004779.1"/>
    <property type="molecule type" value="Genomic_DNA"/>
</dbReference>
<name>A0A934TP29_9BURK</name>
<dbReference type="InterPro" id="IPR008978">
    <property type="entry name" value="HSP20-like_chaperone"/>
</dbReference>
<dbReference type="Gene3D" id="2.60.40.790">
    <property type="match status" value="1"/>
</dbReference>
<reference evidence="5" key="2">
    <citation type="submission" date="2021-01" db="EMBL/GenBank/DDBJ databases">
        <authorList>
            <person name="Kang M."/>
        </authorList>
    </citation>
    <scope>NUCLEOTIDE SEQUENCE</scope>
    <source>
        <strain evidence="5">KACC 17527</strain>
    </source>
</reference>
<evidence type="ECO:0000256" key="1">
    <source>
        <dbReference type="PROSITE-ProRule" id="PRU00285"/>
    </source>
</evidence>
<dbReference type="SUPFAM" id="SSF49764">
    <property type="entry name" value="HSP20-like chaperones"/>
    <property type="match status" value="1"/>
</dbReference>
<dbReference type="Pfam" id="PF00011">
    <property type="entry name" value="HSP20"/>
    <property type="match status" value="1"/>
</dbReference>
<evidence type="ECO:0000313" key="5">
    <source>
        <dbReference type="EMBL" id="MBK6004779.1"/>
    </source>
</evidence>
<comment type="similarity">
    <text evidence="1 2">Belongs to the small heat shock protein (HSP20) family.</text>
</comment>
<keyword evidence="6" id="KW-1185">Reference proteome</keyword>
<feature type="region of interest" description="Disordered" evidence="3">
    <location>
        <begin position="14"/>
        <end position="35"/>
    </location>
</feature>
<dbReference type="InterPro" id="IPR031107">
    <property type="entry name" value="Small_HSP"/>
</dbReference>
<evidence type="ECO:0000259" key="4">
    <source>
        <dbReference type="PROSITE" id="PS01031"/>
    </source>
</evidence>
<accession>A0A934TP29</accession>
<dbReference type="RefSeq" id="WP_201166159.1">
    <property type="nucleotide sequence ID" value="NZ_JAEPWM010000001.1"/>
</dbReference>
<feature type="domain" description="SHSP" evidence="4">
    <location>
        <begin position="78"/>
        <end position="190"/>
    </location>
</feature>
<dbReference type="PROSITE" id="PS01031">
    <property type="entry name" value="SHSP"/>
    <property type="match status" value="1"/>
</dbReference>
<gene>
    <name evidence="5" type="ORF">JJB11_01635</name>
</gene>
<comment type="caution">
    <text evidence="5">The sequence shown here is derived from an EMBL/GenBank/DDBJ whole genome shotgun (WGS) entry which is preliminary data.</text>
</comment>
<sequence>MAFDLQKWLPFKFSRGGTPGRAQPAGSAAAVSPQQQAGADAFDPVRLLRAVDPFALLPPMFRSPLAAGGGGGGWFGDFAPPLFEPRIDVVEDGEALRITAELPGLAPPDLEVIVEDGFLVLRGEKRVDAAQDEKGCYRLERAFGQFQRVLPLPDGVDADRAEARFANGVLTLTLPKKAGAAKASRKLEIK</sequence>
<protein>
    <submittedName>
        <fullName evidence="5">Hsp20/alpha crystallin family protein</fullName>
    </submittedName>
</protein>
<reference evidence="5" key="1">
    <citation type="journal article" date="2012" name="J. Microbiol. Biotechnol.">
        <title>Ramlibacter ginsenosidimutans sp. nov., with ginsenoside-converting activity.</title>
        <authorList>
            <person name="Wang L."/>
            <person name="An D.S."/>
            <person name="Kim S.G."/>
            <person name="Jin F.X."/>
            <person name="Kim S.C."/>
            <person name="Lee S.T."/>
            <person name="Im W.T."/>
        </authorList>
    </citation>
    <scope>NUCLEOTIDE SEQUENCE</scope>
    <source>
        <strain evidence="5">KACC 17527</strain>
    </source>
</reference>
<dbReference type="InterPro" id="IPR002068">
    <property type="entry name" value="A-crystallin/Hsp20_dom"/>
</dbReference>
<proteinExistence type="inferred from homology"/>
<evidence type="ECO:0000256" key="3">
    <source>
        <dbReference type="SAM" id="MobiDB-lite"/>
    </source>
</evidence>
<dbReference type="Proteomes" id="UP000630528">
    <property type="component" value="Unassembled WGS sequence"/>
</dbReference>
<dbReference type="AlphaFoldDB" id="A0A934TP29"/>
<organism evidence="5 6">
    <name type="scientific">Ramlibacter ginsenosidimutans</name>
    <dbReference type="NCBI Taxonomy" id="502333"/>
    <lineage>
        <taxon>Bacteria</taxon>
        <taxon>Pseudomonadati</taxon>
        <taxon>Pseudomonadota</taxon>
        <taxon>Betaproteobacteria</taxon>
        <taxon>Burkholderiales</taxon>
        <taxon>Comamonadaceae</taxon>
        <taxon>Ramlibacter</taxon>
    </lineage>
</organism>